<protein>
    <submittedName>
        <fullName evidence="1">Uncharacterized protein</fullName>
    </submittedName>
</protein>
<sequence length="135" mass="15172">MRGYWAECRYIALAVPGIQTKEYMSDLLKKEEPVLPSLPTTILPAIAELTASLGIPREVLASAEEIEYAWRDLPRELREIPPELRGELMARMCVAVSTGLFDGAMNYAWNAAVLQLRQKIRNFGLPVVARTAQNR</sequence>
<dbReference type="Proteomes" id="UP000247780">
    <property type="component" value="Unassembled WGS sequence"/>
</dbReference>
<dbReference type="EMBL" id="QICQ01000047">
    <property type="protein sequence ID" value="PXV74339.1"/>
    <property type="molecule type" value="Genomic_DNA"/>
</dbReference>
<comment type="caution">
    <text evidence="1">The sequence shown here is derived from an EMBL/GenBank/DDBJ whole genome shotgun (WGS) entry which is preliminary data.</text>
</comment>
<keyword evidence="2" id="KW-1185">Reference proteome</keyword>
<accession>A0ABX5M5Y8</accession>
<proteinExistence type="predicted"/>
<reference evidence="1 2" key="1">
    <citation type="submission" date="2018-04" db="EMBL/GenBank/DDBJ databases">
        <title>Active sludge and wastewater microbial communities from Klosterneuburg, Austria.</title>
        <authorList>
            <person name="Wagner M."/>
        </authorList>
    </citation>
    <scope>NUCLEOTIDE SEQUENCE [LARGE SCALE GENOMIC DNA]</scope>
    <source>
        <strain evidence="1 2">Nm 57</strain>
    </source>
</reference>
<organism evidence="1 2">
    <name type="scientific">Nitrosomonas eutropha</name>
    <dbReference type="NCBI Taxonomy" id="916"/>
    <lineage>
        <taxon>Bacteria</taxon>
        <taxon>Pseudomonadati</taxon>
        <taxon>Pseudomonadota</taxon>
        <taxon>Betaproteobacteria</taxon>
        <taxon>Nitrosomonadales</taxon>
        <taxon>Nitrosomonadaceae</taxon>
        <taxon>Nitrosomonas</taxon>
    </lineage>
</organism>
<gene>
    <name evidence="1" type="ORF">C8R14_14715</name>
</gene>
<evidence type="ECO:0000313" key="1">
    <source>
        <dbReference type="EMBL" id="PXV74339.1"/>
    </source>
</evidence>
<evidence type="ECO:0000313" key="2">
    <source>
        <dbReference type="Proteomes" id="UP000247780"/>
    </source>
</evidence>
<name>A0ABX5M5Y8_9PROT</name>